<keyword evidence="3 9" id="KW-1003">Cell membrane</keyword>
<dbReference type="InterPro" id="IPR001036">
    <property type="entry name" value="Acrflvin-R"/>
</dbReference>
<dbReference type="NCBIfam" id="TIGR01129">
    <property type="entry name" value="secD"/>
    <property type="match status" value="1"/>
</dbReference>
<evidence type="ECO:0000256" key="5">
    <source>
        <dbReference type="ARBA" id="ARBA00022927"/>
    </source>
</evidence>
<dbReference type="InterPro" id="IPR054384">
    <property type="entry name" value="SecDF_P1_head"/>
</dbReference>
<dbReference type="HAMAP" id="MF_01463_B">
    <property type="entry name" value="SecD_B"/>
    <property type="match status" value="1"/>
</dbReference>
<dbReference type="InterPro" id="IPR005791">
    <property type="entry name" value="SecD"/>
</dbReference>
<dbReference type="Pfam" id="PF22599">
    <property type="entry name" value="SecDF_P1_head"/>
    <property type="match status" value="1"/>
</dbReference>
<dbReference type="Pfam" id="PF21760">
    <property type="entry name" value="SecD_1st"/>
    <property type="match status" value="1"/>
</dbReference>
<feature type="domain" description="Protein translocase subunit SecDF P1" evidence="11">
    <location>
        <begin position="77"/>
        <end position="140"/>
    </location>
</feature>
<dbReference type="Gene3D" id="1.20.1640.10">
    <property type="entry name" value="Multidrug efflux transporter AcrB transmembrane domain"/>
    <property type="match status" value="1"/>
</dbReference>
<dbReference type="Pfam" id="PF02355">
    <property type="entry name" value="SecD_SecF_C"/>
    <property type="match status" value="1"/>
</dbReference>
<dbReference type="Pfam" id="PF07549">
    <property type="entry name" value="Sec_GG"/>
    <property type="match status" value="1"/>
</dbReference>
<dbReference type="InterPro" id="IPR022813">
    <property type="entry name" value="SecD/SecF_arch_bac"/>
</dbReference>
<dbReference type="Proteomes" id="UP000228547">
    <property type="component" value="Unassembled WGS sequence"/>
</dbReference>
<feature type="transmembrane region" description="Helical" evidence="9">
    <location>
        <begin position="416"/>
        <end position="439"/>
    </location>
</feature>
<evidence type="ECO:0000259" key="11">
    <source>
        <dbReference type="Pfam" id="PF21760"/>
    </source>
</evidence>
<protein>
    <recommendedName>
        <fullName evidence="9">Protein translocase subunit SecD</fullName>
    </recommendedName>
</protein>
<evidence type="ECO:0000313" key="13">
    <source>
        <dbReference type="EMBL" id="PIZ87005.1"/>
    </source>
</evidence>
<organism evidence="13 14">
    <name type="scientific">Candidatus Nomurabacteria bacterium CG_4_10_14_0_2_um_filter_30_12</name>
    <dbReference type="NCBI Taxonomy" id="1974727"/>
    <lineage>
        <taxon>Bacteria</taxon>
        <taxon>Candidatus Nomuraibacteriota</taxon>
    </lineage>
</organism>
<dbReference type="Gene3D" id="3.30.1360.200">
    <property type="match status" value="1"/>
</dbReference>
<dbReference type="PRINTS" id="PR00702">
    <property type="entry name" value="ACRIFLAVINRP"/>
</dbReference>
<evidence type="ECO:0000256" key="2">
    <source>
        <dbReference type="ARBA" id="ARBA00022448"/>
    </source>
</evidence>
<dbReference type="Gene3D" id="3.30.70.3400">
    <property type="match status" value="1"/>
</dbReference>
<dbReference type="NCBIfam" id="TIGR00916">
    <property type="entry name" value="2A0604s01"/>
    <property type="match status" value="1"/>
</dbReference>
<dbReference type="GO" id="GO:0043952">
    <property type="term" value="P:protein transport by the Sec complex"/>
    <property type="evidence" value="ECO:0007669"/>
    <property type="project" value="UniProtKB-UniRule"/>
</dbReference>
<evidence type="ECO:0000256" key="3">
    <source>
        <dbReference type="ARBA" id="ARBA00022475"/>
    </source>
</evidence>
<dbReference type="GO" id="GO:0015450">
    <property type="term" value="F:protein-transporting ATPase activity"/>
    <property type="evidence" value="ECO:0007669"/>
    <property type="project" value="InterPro"/>
</dbReference>
<feature type="transmembrane region" description="Helical" evidence="9">
    <location>
        <begin position="310"/>
        <end position="330"/>
    </location>
</feature>
<dbReference type="PANTHER" id="PTHR30081:SF1">
    <property type="entry name" value="PROTEIN TRANSLOCASE SUBUNIT SECD"/>
    <property type="match status" value="1"/>
</dbReference>
<evidence type="ECO:0000259" key="10">
    <source>
        <dbReference type="Pfam" id="PF02355"/>
    </source>
</evidence>
<evidence type="ECO:0000256" key="1">
    <source>
        <dbReference type="ARBA" id="ARBA00004651"/>
    </source>
</evidence>
<comment type="subcellular location">
    <subcellularLocation>
        <location evidence="1 9">Cell membrane</location>
        <topology evidence="1 9">Multi-pass membrane protein</topology>
    </subcellularLocation>
</comment>
<proteinExistence type="inferred from homology"/>
<keyword evidence="7 9" id="KW-0811">Translocation</keyword>
<keyword evidence="6 9" id="KW-1133">Transmembrane helix</keyword>
<dbReference type="InterPro" id="IPR048634">
    <property type="entry name" value="SecD_SecF_C"/>
</dbReference>
<keyword evidence="2 9" id="KW-0813">Transport</keyword>
<keyword evidence="4 9" id="KW-0812">Transmembrane</keyword>
<dbReference type="InterPro" id="IPR022646">
    <property type="entry name" value="SecD/SecF_CS"/>
</dbReference>
<evidence type="ECO:0000256" key="4">
    <source>
        <dbReference type="ARBA" id="ARBA00022692"/>
    </source>
</evidence>
<name>A0A2J0MJ32_9BACT</name>
<comment type="caution">
    <text evidence="13">The sequence shown here is derived from an EMBL/GenBank/DDBJ whole genome shotgun (WGS) entry which is preliminary data.</text>
</comment>
<accession>A0A2J0MJ32</accession>
<feature type="transmembrane region" description="Helical" evidence="9">
    <location>
        <begin position="282"/>
        <end position="303"/>
    </location>
</feature>
<feature type="domain" description="Protein export membrane protein SecD/SecF C-terminal" evidence="10">
    <location>
        <begin position="268"/>
        <end position="430"/>
    </location>
</feature>
<keyword evidence="5 9" id="KW-0653">Protein transport</keyword>
<feature type="domain" description="SecDF P1 head subdomain" evidence="12">
    <location>
        <begin position="169"/>
        <end position="264"/>
    </location>
</feature>
<evidence type="ECO:0000256" key="6">
    <source>
        <dbReference type="ARBA" id="ARBA00022989"/>
    </source>
</evidence>
<sequence length="455" mass="49211">MFMWKKVIYILIVFILGSLVAFFVFKSEPKLNSNFENEISFFKSFPFRLGLDLSGGSHLIYKADVSAVPNGQVSVSMDSLRDVIERRVNLFGVSEPVVQVQNSGFVSGAEEKLIVDLPGVTDVEKATAMIGQTPLLEFKIEAPKDTPQKATVDKDGKVTLDTSPQFIPTELTGRYLKKATLEFDQTTREPKVSLQFDDTGTKLFAQITKDNVGKMVAIYLDGAPISTPVVREEIPNGQAIISGSFTPTEGKQLVGRLNSGALPVPITLLSRQTIGATLGGNAVTAGVKAAIIGFLVVALFLILWYRLPGLIAVLALFIYVTIMLALFKLLPVTLTAAGIAGFIISIGIAVDANILIFERVKEELRSGRTIADAVSAGFQRAWSSIRDSNFSTIISAIILFWFGTSLIKGFALTLGIGVLISMFSAVMISRIFLSGFIFIGESKVARFLFGSGVGK</sequence>
<evidence type="ECO:0000313" key="14">
    <source>
        <dbReference type="Proteomes" id="UP000228547"/>
    </source>
</evidence>
<dbReference type="GO" id="GO:0065002">
    <property type="term" value="P:intracellular protein transmembrane transport"/>
    <property type="evidence" value="ECO:0007669"/>
    <property type="project" value="UniProtKB-UniRule"/>
</dbReference>
<dbReference type="GO" id="GO:0005886">
    <property type="term" value="C:plasma membrane"/>
    <property type="evidence" value="ECO:0007669"/>
    <property type="project" value="UniProtKB-SubCell"/>
</dbReference>
<dbReference type="InterPro" id="IPR055344">
    <property type="entry name" value="SecD_SecF_C_bact"/>
</dbReference>
<dbReference type="InterPro" id="IPR048631">
    <property type="entry name" value="SecD_1st"/>
</dbReference>
<dbReference type="PANTHER" id="PTHR30081">
    <property type="entry name" value="PROTEIN-EXPORT MEMBRANE PROTEIN SEC"/>
    <property type="match status" value="1"/>
</dbReference>
<comment type="function">
    <text evidence="9">Part of the Sec protein translocase complex. Interacts with the SecYEG preprotein conducting channel. SecDF uses the proton motive force (PMF) to complete protein translocation after the ATP-dependent function of SecA.</text>
</comment>
<evidence type="ECO:0000256" key="7">
    <source>
        <dbReference type="ARBA" id="ARBA00023010"/>
    </source>
</evidence>
<feature type="transmembrane region" description="Helical" evidence="9">
    <location>
        <begin position="7"/>
        <end position="25"/>
    </location>
</feature>
<gene>
    <name evidence="9 13" type="primary">secD</name>
    <name evidence="13" type="ORF">COX93_02595</name>
</gene>
<reference evidence="14" key="1">
    <citation type="submission" date="2017-09" db="EMBL/GenBank/DDBJ databases">
        <title>Depth-based differentiation of microbial function through sediment-hosted aquifers and enrichment of novel symbionts in the deep terrestrial subsurface.</title>
        <authorList>
            <person name="Probst A.J."/>
            <person name="Ladd B."/>
            <person name="Jarett J.K."/>
            <person name="Geller-Mcgrath D.E."/>
            <person name="Sieber C.M.K."/>
            <person name="Emerson J.B."/>
            <person name="Anantharaman K."/>
            <person name="Thomas B.C."/>
            <person name="Malmstrom R."/>
            <person name="Stieglmeier M."/>
            <person name="Klingl A."/>
            <person name="Woyke T."/>
            <person name="Ryan C.M."/>
            <person name="Banfield J.F."/>
        </authorList>
    </citation>
    <scope>NUCLEOTIDE SEQUENCE [LARGE SCALE GENOMIC DNA]</scope>
</reference>
<evidence type="ECO:0000256" key="8">
    <source>
        <dbReference type="ARBA" id="ARBA00023136"/>
    </source>
</evidence>
<evidence type="ECO:0000259" key="12">
    <source>
        <dbReference type="Pfam" id="PF22599"/>
    </source>
</evidence>
<feature type="transmembrane region" description="Helical" evidence="9">
    <location>
        <begin position="336"/>
        <end position="357"/>
    </location>
</feature>
<dbReference type="GO" id="GO:0006605">
    <property type="term" value="P:protein targeting"/>
    <property type="evidence" value="ECO:0007669"/>
    <property type="project" value="UniProtKB-UniRule"/>
</dbReference>
<dbReference type="SUPFAM" id="SSF82866">
    <property type="entry name" value="Multidrug efflux transporter AcrB transmembrane domain"/>
    <property type="match status" value="1"/>
</dbReference>
<evidence type="ECO:0000256" key="9">
    <source>
        <dbReference type="HAMAP-Rule" id="MF_01463"/>
    </source>
</evidence>
<keyword evidence="8 9" id="KW-0472">Membrane</keyword>
<dbReference type="EMBL" id="PFOY01000036">
    <property type="protein sequence ID" value="PIZ87005.1"/>
    <property type="molecule type" value="Genomic_DNA"/>
</dbReference>
<feature type="transmembrane region" description="Helical" evidence="9">
    <location>
        <begin position="390"/>
        <end position="410"/>
    </location>
</feature>
<comment type="similarity">
    <text evidence="9">Belongs to the SecD/SecF family. SecD subfamily.</text>
</comment>
<comment type="subunit">
    <text evidence="9">Forms a complex with SecF. Part of the essential Sec protein translocation apparatus which comprises SecA, SecYEG and auxiliary proteins SecDF. Other proteins may also be involved.</text>
</comment>
<dbReference type="AlphaFoldDB" id="A0A2J0MJ32"/>